<comment type="similarity">
    <text evidence="1">Belongs to the GADD45 family.</text>
</comment>
<gene>
    <name evidence="3" type="ORF">PVAND_007940</name>
</gene>
<dbReference type="OrthoDB" id="5976967at2759"/>
<dbReference type="AlphaFoldDB" id="A0A9J6C8P6"/>
<dbReference type="GO" id="GO:0051726">
    <property type="term" value="P:regulation of cell cycle"/>
    <property type="evidence" value="ECO:0007669"/>
    <property type="project" value="InterPro"/>
</dbReference>
<evidence type="ECO:0000259" key="2">
    <source>
        <dbReference type="Pfam" id="PF01248"/>
    </source>
</evidence>
<accession>A0A9J6C8P6</accession>
<dbReference type="PANTHER" id="PTHR10411:SF8">
    <property type="entry name" value="FI09246P"/>
    <property type="match status" value="1"/>
</dbReference>
<comment type="caution">
    <text evidence="3">The sequence shown here is derived from an EMBL/GenBank/DDBJ whole genome shotgun (WGS) entry which is preliminary data.</text>
</comment>
<evidence type="ECO:0000256" key="1">
    <source>
        <dbReference type="ARBA" id="ARBA00007361"/>
    </source>
</evidence>
<name>A0A9J6C8P6_POLVA</name>
<dbReference type="EMBL" id="JADBJN010000002">
    <property type="protein sequence ID" value="KAG5678248.1"/>
    <property type="molecule type" value="Genomic_DNA"/>
</dbReference>
<dbReference type="Proteomes" id="UP001107558">
    <property type="component" value="Chromosome 2"/>
</dbReference>
<evidence type="ECO:0000313" key="3">
    <source>
        <dbReference type="EMBL" id="KAG5678248.1"/>
    </source>
</evidence>
<dbReference type="InterPro" id="IPR029064">
    <property type="entry name" value="Ribosomal_eL30-like_sf"/>
</dbReference>
<evidence type="ECO:0000313" key="4">
    <source>
        <dbReference type="Proteomes" id="UP001107558"/>
    </source>
</evidence>
<reference evidence="3" key="1">
    <citation type="submission" date="2021-03" db="EMBL/GenBank/DDBJ databases">
        <title>Chromosome level genome of the anhydrobiotic midge Polypedilum vanderplanki.</title>
        <authorList>
            <person name="Yoshida Y."/>
            <person name="Kikawada T."/>
            <person name="Gusev O."/>
        </authorList>
    </citation>
    <scope>NUCLEOTIDE SEQUENCE</scope>
    <source>
        <strain evidence="3">NIAS01</strain>
        <tissue evidence="3">Whole body or cell culture</tissue>
    </source>
</reference>
<dbReference type="Pfam" id="PF01248">
    <property type="entry name" value="Ribosomal_L7Ae"/>
    <property type="match status" value="1"/>
</dbReference>
<dbReference type="GO" id="GO:0005737">
    <property type="term" value="C:cytoplasm"/>
    <property type="evidence" value="ECO:0007669"/>
    <property type="project" value="TreeGrafter"/>
</dbReference>
<organism evidence="3 4">
    <name type="scientific">Polypedilum vanderplanki</name>
    <name type="common">Sleeping chironomid midge</name>
    <dbReference type="NCBI Taxonomy" id="319348"/>
    <lineage>
        <taxon>Eukaryota</taxon>
        <taxon>Metazoa</taxon>
        <taxon>Ecdysozoa</taxon>
        <taxon>Arthropoda</taxon>
        <taxon>Hexapoda</taxon>
        <taxon>Insecta</taxon>
        <taxon>Pterygota</taxon>
        <taxon>Neoptera</taxon>
        <taxon>Endopterygota</taxon>
        <taxon>Diptera</taxon>
        <taxon>Nematocera</taxon>
        <taxon>Chironomoidea</taxon>
        <taxon>Chironomidae</taxon>
        <taxon>Chironominae</taxon>
        <taxon>Polypedilum</taxon>
        <taxon>Polypedilum</taxon>
    </lineage>
</organism>
<proteinExistence type="inferred from homology"/>
<dbReference type="InterPro" id="IPR024824">
    <property type="entry name" value="GADD45"/>
</dbReference>
<dbReference type="PANTHER" id="PTHR10411">
    <property type="entry name" value="GROWTH ARREST AND DNA DAMAGE-INDUCIBLE PROTEIN GADD45"/>
    <property type="match status" value="1"/>
</dbReference>
<feature type="domain" description="Ribosomal protein eL8/eL30/eS12/Gadd45" evidence="2">
    <location>
        <begin position="15"/>
        <end position="106"/>
    </location>
</feature>
<dbReference type="Gene3D" id="3.30.1330.30">
    <property type="match status" value="1"/>
</dbReference>
<protein>
    <recommendedName>
        <fullName evidence="2">Ribosomal protein eL8/eL30/eS12/Gadd45 domain-containing protein</fullName>
    </recommendedName>
</protein>
<dbReference type="InterPro" id="IPR004038">
    <property type="entry name" value="Ribosomal_eL8/eL30/eS12/Gad45"/>
</dbReference>
<keyword evidence="4" id="KW-1185">Reference proteome</keyword>
<sequence>MVVKNSDINQMGNLVKKALVQAKIEDRLILGLSQIVKCLMEGFMDIPTICLMAPPKQGDVATHMQEVLLQAFCLENGIYILHLDSAEKISRILRASTVESCALIFANPSGNSESEGSFLDEDYQLTKIEKQIVNFCEDNWDDLEDSTIHLPDK</sequence>
<dbReference type="SUPFAM" id="SSF55315">
    <property type="entry name" value="L30e-like"/>
    <property type="match status" value="1"/>
</dbReference>
<dbReference type="GO" id="GO:0005634">
    <property type="term" value="C:nucleus"/>
    <property type="evidence" value="ECO:0007669"/>
    <property type="project" value="InterPro"/>
</dbReference>